<dbReference type="EMBL" id="JXST01000022">
    <property type="protein sequence ID" value="KIU15915.1"/>
    <property type="molecule type" value="Genomic_DNA"/>
</dbReference>
<dbReference type="PATRIC" id="fig|280871.6.peg.3457"/>
<dbReference type="OrthoDB" id="4641000at2"/>
<sequence length="103" mass="10243">MSRFSFVLGIVTAGAVVTAALAPAATAGAVGGPGGFGNAQDTINALQAQGFNVLINGAVVYPLSGCKVTGIEGLRNDNVDSSGAIIDRTKMTTVWVDISCKGG</sequence>
<evidence type="ECO:0008006" key="4">
    <source>
        <dbReference type="Google" id="ProtNLM"/>
    </source>
</evidence>
<dbReference type="AlphaFoldDB" id="A0A0D1L4T3"/>
<evidence type="ECO:0000313" key="3">
    <source>
        <dbReference type="Proteomes" id="UP000032221"/>
    </source>
</evidence>
<reference evidence="2 3" key="1">
    <citation type="submission" date="2015-01" db="EMBL/GenBank/DDBJ databases">
        <title>Genome sequence of Mycobacterium llatzerense and Mycobacterium immunogenum recovered from brain abscess.</title>
        <authorList>
            <person name="Greninger A.L."/>
            <person name="Langelier C."/>
            <person name="Cunningham G."/>
            <person name="Chiu C.Y."/>
            <person name="Miller S."/>
        </authorList>
    </citation>
    <scope>NUCLEOTIDE SEQUENCE [LARGE SCALE GENOMIC DNA]</scope>
    <source>
        <strain evidence="2 3">CLUC14</strain>
    </source>
</reference>
<protein>
    <recommendedName>
        <fullName evidence="4">PASTA domain-containing protein</fullName>
    </recommendedName>
</protein>
<comment type="caution">
    <text evidence="2">The sequence shown here is derived from an EMBL/GenBank/DDBJ whole genome shotgun (WGS) entry which is preliminary data.</text>
</comment>
<keyword evidence="1" id="KW-0732">Signal</keyword>
<evidence type="ECO:0000256" key="1">
    <source>
        <dbReference type="SAM" id="SignalP"/>
    </source>
</evidence>
<dbReference type="Proteomes" id="UP000032221">
    <property type="component" value="Unassembled WGS sequence"/>
</dbReference>
<name>A0A0D1L4T3_9MYCO</name>
<feature type="signal peptide" evidence="1">
    <location>
        <begin position="1"/>
        <end position="29"/>
    </location>
</feature>
<keyword evidence="3" id="KW-1185">Reference proteome</keyword>
<gene>
    <name evidence="2" type="ORF">TL10_16670</name>
</gene>
<dbReference type="STRING" id="280871.TL10_16670"/>
<accession>A0A0D1L4T3</accession>
<evidence type="ECO:0000313" key="2">
    <source>
        <dbReference type="EMBL" id="KIU15915.1"/>
    </source>
</evidence>
<organism evidence="2 3">
    <name type="scientific">Mycolicibacterium llatzerense</name>
    <dbReference type="NCBI Taxonomy" id="280871"/>
    <lineage>
        <taxon>Bacteria</taxon>
        <taxon>Bacillati</taxon>
        <taxon>Actinomycetota</taxon>
        <taxon>Actinomycetes</taxon>
        <taxon>Mycobacteriales</taxon>
        <taxon>Mycobacteriaceae</taxon>
        <taxon>Mycolicibacterium</taxon>
    </lineage>
</organism>
<dbReference type="RefSeq" id="WP_043402670.1">
    <property type="nucleotide sequence ID" value="NZ_JXST01000022.1"/>
</dbReference>
<feature type="chain" id="PRO_5038706320" description="PASTA domain-containing protein" evidence="1">
    <location>
        <begin position="30"/>
        <end position="103"/>
    </location>
</feature>
<proteinExistence type="predicted"/>